<keyword evidence="5" id="KW-0694">RNA-binding</keyword>
<dbReference type="Pfam" id="PF18293">
    <property type="entry name" value="Caprin-1_dimer"/>
    <property type="match status" value="1"/>
</dbReference>
<dbReference type="GO" id="GO:0005737">
    <property type="term" value="C:cytoplasm"/>
    <property type="evidence" value="ECO:0007669"/>
    <property type="project" value="UniProtKB-SubCell"/>
</dbReference>
<reference evidence="11" key="1">
    <citation type="submission" date="2025-08" db="UniProtKB">
        <authorList>
            <consortium name="Ensembl"/>
        </authorList>
    </citation>
    <scope>IDENTIFICATION</scope>
</reference>
<protein>
    <submittedName>
        <fullName evidence="11">Cell cycle associated protein 1a</fullName>
    </submittedName>
</protein>
<dbReference type="InterPro" id="IPR041637">
    <property type="entry name" value="Caprin-1_dimer"/>
</dbReference>
<dbReference type="PANTHER" id="PTHR22922">
    <property type="entry name" value="GPI-ANCHORED PROTEIN P137"/>
    <property type="match status" value="1"/>
</dbReference>
<evidence type="ECO:0000259" key="10">
    <source>
        <dbReference type="Pfam" id="PF18293"/>
    </source>
</evidence>
<dbReference type="GO" id="GO:0030154">
    <property type="term" value="P:cell differentiation"/>
    <property type="evidence" value="ECO:0007669"/>
    <property type="project" value="UniProtKB-KW"/>
</dbReference>
<keyword evidence="12" id="KW-1185">Reference proteome</keyword>
<evidence type="ECO:0000256" key="2">
    <source>
        <dbReference type="ARBA" id="ARBA00007950"/>
    </source>
</evidence>
<accession>A0A8C7FNE6</accession>
<reference evidence="11" key="2">
    <citation type="submission" date="2025-09" db="UniProtKB">
        <authorList>
            <consortium name="Ensembl"/>
        </authorList>
    </citation>
    <scope>IDENTIFICATION</scope>
</reference>
<sequence>MRFNGQCSADSPSAHKGLAIYTLYPMPSATVGHNAVQSSSPELGSGTQSEAMKQVLQVIDKKVRNMEKKKGKLDDYQAKKNKGERLNQDQLDALTKFQEVTNNLDFARELQKSFLSLGQEIQKAVKKSARREQLQREETEQRRLKAVLELQFLLDRLGDEQTRQDLKQPAAGSPLLTDSNLTALDSFYKLVGPERDHDVRLTDQYEEASLHLWELLEGRDQAVAGTTYKALKETLDKVLLSGYFDSAQTHQNGVCEKEEEEEEEEEEQQEQSVAHELSGGGEQPAAPGNQDLLRGWRLVAVVNVLQHQPPPQMTPEPHTVNPVSHTPDPVVRKQVVQDLMAQMQGTYNFMQDSMLEFDGHALDPAIVLAQPMKPAQTVLPTNHVIFILCTIHSESRLAQPSSVPESTQVLMVSPTPDAYSSTAPLYQPSHTAEPRPQTDGIDHIQASMSLSSEQSPAPSSLPSAFPPVSTPHSGGINVNAAPFQSMQAVFNLNAPVPPTNEADGLKQFPSGYGQGFSSQAEHSVEEPDIQQDTLQSGGFHTQDQVMSSAAGHQVQGPGFGRQGQSFYNSRGAVSRGGPRNPRGMINGYRGSSNGFRGGYDGYRPPFSNTPNNGYGQQAQFSTTPRDYSNSTYQREGYQPGYKIVNFRHIEHSDIMNVCPSSLL</sequence>
<evidence type="ECO:0000256" key="3">
    <source>
        <dbReference type="ARBA" id="ARBA00022490"/>
    </source>
</evidence>
<keyword evidence="6" id="KW-0652">Protein synthesis inhibitor</keyword>
<keyword evidence="3" id="KW-0963">Cytoplasm</keyword>
<feature type="domain" description="Cytoplasmic activation/proliferation-associated protein-1 C term" evidence="9">
    <location>
        <begin position="336"/>
        <end position="642"/>
    </location>
</feature>
<evidence type="ECO:0000256" key="7">
    <source>
        <dbReference type="SAM" id="Coils"/>
    </source>
</evidence>
<evidence type="ECO:0000256" key="6">
    <source>
        <dbReference type="ARBA" id="ARBA00023193"/>
    </source>
</evidence>
<evidence type="ECO:0000256" key="4">
    <source>
        <dbReference type="ARBA" id="ARBA00022782"/>
    </source>
</evidence>
<evidence type="ECO:0000313" key="11">
    <source>
        <dbReference type="Ensembl" id="ENSOKIP00005030842.1"/>
    </source>
</evidence>
<feature type="compositionally biased region" description="Polar residues" evidence="8">
    <location>
        <begin position="606"/>
        <end position="631"/>
    </location>
</feature>
<keyword evidence="7" id="KW-0175">Coiled coil</keyword>
<feature type="region of interest" description="Disordered" evidence="8">
    <location>
        <begin position="570"/>
        <end position="631"/>
    </location>
</feature>
<evidence type="ECO:0000256" key="1">
    <source>
        <dbReference type="ARBA" id="ARBA00004496"/>
    </source>
</evidence>
<proteinExistence type="inferred from homology"/>
<gene>
    <name evidence="11" type="primary">CAPRIN1</name>
    <name evidence="11" type="synonym">LOC109888439</name>
</gene>
<organism evidence="11 12">
    <name type="scientific">Oncorhynchus kisutch</name>
    <name type="common">Coho salmon</name>
    <name type="synonym">Salmo kisutch</name>
    <dbReference type="NCBI Taxonomy" id="8019"/>
    <lineage>
        <taxon>Eukaryota</taxon>
        <taxon>Metazoa</taxon>
        <taxon>Chordata</taxon>
        <taxon>Craniata</taxon>
        <taxon>Vertebrata</taxon>
        <taxon>Euteleostomi</taxon>
        <taxon>Actinopterygii</taxon>
        <taxon>Neopterygii</taxon>
        <taxon>Teleostei</taxon>
        <taxon>Protacanthopterygii</taxon>
        <taxon>Salmoniformes</taxon>
        <taxon>Salmonidae</taxon>
        <taxon>Salmoninae</taxon>
        <taxon>Oncorhynchus</taxon>
    </lineage>
</organism>
<feature type="compositionally biased region" description="Low complexity" evidence="8">
    <location>
        <begin position="446"/>
        <end position="463"/>
    </location>
</feature>
<feature type="region of interest" description="Disordered" evidence="8">
    <location>
        <begin position="420"/>
        <end position="472"/>
    </location>
</feature>
<comment type="similarity">
    <text evidence="2">Belongs to the caprin family.</text>
</comment>
<feature type="coiled-coil region" evidence="7">
    <location>
        <begin position="59"/>
        <end position="86"/>
    </location>
</feature>
<dbReference type="InterPro" id="IPR022070">
    <property type="entry name" value="Caprin-1_C"/>
</dbReference>
<dbReference type="Ensembl" id="ENSOKIT00005032588.1">
    <property type="protein sequence ID" value="ENSOKIP00005030842.1"/>
    <property type="gene ID" value="ENSOKIG00005013151.1"/>
</dbReference>
<feature type="compositionally biased region" description="Acidic residues" evidence="8">
    <location>
        <begin position="257"/>
        <end position="269"/>
    </location>
</feature>
<feature type="domain" description="Caprin-1 dimerization" evidence="10">
    <location>
        <begin position="130"/>
        <end position="245"/>
    </location>
</feature>
<dbReference type="Pfam" id="PF12287">
    <property type="entry name" value="Caprin-1_C"/>
    <property type="match status" value="1"/>
</dbReference>
<comment type="subcellular location">
    <subcellularLocation>
        <location evidence="1">Cytoplasm</location>
    </subcellularLocation>
</comment>
<name>A0A8C7FNE6_ONCKI</name>
<evidence type="ECO:0000256" key="8">
    <source>
        <dbReference type="SAM" id="MobiDB-lite"/>
    </source>
</evidence>
<dbReference type="PANTHER" id="PTHR22922:SF3">
    <property type="entry name" value="CAPRIN-1"/>
    <property type="match status" value="1"/>
</dbReference>
<dbReference type="GO" id="GO:0003723">
    <property type="term" value="F:RNA binding"/>
    <property type="evidence" value="ECO:0007669"/>
    <property type="project" value="UniProtKB-KW"/>
</dbReference>
<dbReference type="AlphaFoldDB" id="A0A8C7FNE6"/>
<feature type="region of interest" description="Disordered" evidence="8">
    <location>
        <begin position="250"/>
        <end position="289"/>
    </location>
</feature>
<dbReference type="GO" id="GO:0017148">
    <property type="term" value="P:negative regulation of translation"/>
    <property type="evidence" value="ECO:0007669"/>
    <property type="project" value="UniProtKB-KW"/>
</dbReference>
<evidence type="ECO:0000313" key="12">
    <source>
        <dbReference type="Proteomes" id="UP000694557"/>
    </source>
</evidence>
<dbReference type="InterPro" id="IPR028816">
    <property type="entry name" value="Caprin"/>
</dbReference>
<keyword evidence="4" id="KW-0221">Differentiation</keyword>
<evidence type="ECO:0000259" key="9">
    <source>
        <dbReference type="Pfam" id="PF12287"/>
    </source>
</evidence>
<evidence type="ECO:0000256" key="5">
    <source>
        <dbReference type="ARBA" id="ARBA00022884"/>
    </source>
</evidence>
<dbReference type="Proteomes" id="UP000694557">
    <property type="component" value="Unassembled WGS sequence"/>
</dbReference>
<feature type="compositionally biased region" description="Polar residues" evidence="8">
    <location>
        <begin position="420"/>
        <end position="430"/>
    </location>
</feature>
<dbReference type="GeneTree" id="ENSGT00940000153438"/>